<protein>
    <submittedName>
        <fullName evidence="1">Uncharacterized protein</fullName>
    </submittedName>
</protein>
<dbReference type="Proteomes" id="UP001472677">
    <property type="component" value="Unassembled WGS sequence"/>
</dbReference>
<gene>
    <name evidence="1" type="ORF">V6N12_073389</name>
</gene>
<reference evidence="1 2" key="1">
    <citation type="journal article" date="2024" name="G3 (Bethesda)">
        <title>Genome assembly of Hibiscus sabdariffa L. provides insights into metabolisms of medicinal natural products.</title>
        <authorList>
            <person name="Kim T."/>
        </authorList>
    </citation>
    <scope>NUCLEOTIDE SEQUENCE [LARGE SCALE GENOMIC DNA]</scope>
    <source>
        <strain evidence="1">TK-2024</strain>
        <tissue evidence="1">Old leaves</tissue>
    </source>
</reference>
<keyword evidence="2" id="KW-1185">Reference proteome</keyword>
<accession>A0ABR2BT51</accession>
<comment type="caution">
    <text evidence="1">The sequence shown here is derived from an EMBL/GenBank/DDBJ whole genome shotgun (WGS) entry which is preliminary data.</text>
</comment>
<sequence>MEKEPFNAIEIPANGPLLQRKLGKREEKSEARKRVVFLQLEVKEISPYDDSSNFLAGEKAIRKQANELMMTSL</sequence>
<name>A0ABR2BT51_9ROSI</name>
<organism evidence="1 2">
    <name type="scientific">Hibiscus sabdariffa</name>
    <name type="common">roselle</name>
    <dbReference type="NCBI Taxonomy" id="183260"/>
    <lineage>
        <taxon>Eukaryota</taxon>
        <taxon>Viridiplantae</taxon>
        <taxon>Streptophyta</taxon>
        <taxon>Embryophyta</taxon>
        <taxon>Tracheophyta</taxon>
        <taxon>Spermatophyta</taxon>
        <taxon>Magnoliopsida</taxon>
        <taxon>eudicotyledons</taxon>
        <taxon>Gunneridae</taxon>
        <taxon>Pentapetalae</taxon>
        <taxon>rosids</taxon>
        <taxon>malvids</taxon>
        <taxon>Malvales</taxon>
        <taxon>Malvaceae</taxon>
        <taxon>Malvoideae</taxon>
        <taxon>Hibiscus</taxon>
    </lineage>
</organism>
<proteinExistence type="predicted"/>
<dbReference type="EMBL" id="JBBPBM010000087">
    <property type="protein sequence ID" value="KAK8510318.1"/>
    <property type="molecule type" value="Genomic_DNA"/>
</dbReference>
<evidence type="ECO:0000313" key="1">
    <source>
        <dbReference type="EMBL" id="KAK8510318.1"/>
    </source>
</evidence>
<evidence type="ECO:0000313" key="2">
    <source>
        <dbReference type="Proteomes" id="UP001472677"/>
    </source>
</evidence>